<evidence type="ECO:0000256" key="3">
    <source>
        <dbReference type="ARBA" id="ARBA00022679"/>
    </source>
</evidence>
<dbReference type="OrthoDB" id="9790282at2"/>
<keyword evidence="4 15" id="KW-0012">Acyltransferase</keyword>
<sequence length="235" mass="26714">MSLQQVQRLTWLDPDDLRFPPPEQALDDPNGLIALGGDLRPQRLIKAYRQGIFPWYQDDQPLLWWCPDPRTVVTPDSLHVSRSMQKFLRKTDFRVSFDQDFPAVIRACAAPRSYADDTWITDDMQAAYSALHRLGIAHSVEVWQQDQLVGGLYGIALGRVFFGESMFSWQTNASKTAFIHLVRQLGAWNFALIDCQMPTDHLFSLGAQSMSRSDFLQQLARLCPADGPNAWGQSQ</sequence>
<evidence type="ECO:0000256" key="1">
    <source>
        <dbReference type="ARBA" id="ARBA00004496"/>
    </source>
</evidence>
<keyword evidence="3 15" id="KW-0808">Transferase</keyword>
<evidence type="ECO:0000256" key="6">
    <source>
        <dbReference type="ARBA" id="ARBA00050652"/>
    </source>
</evidence>
<evidence type="ECO:0000256" key="11">
    <source>
        <dbReference type="ARBA" id="ARBA00074372"/>
    </source>
</evidence>
<protein>
    <recommendedName>
        <fullName evidence="11 15">Leucyl/phenylalanyl-tRNA--protein transferase</fullName>
        <ecNumber evidence="10 15">2.3.2.6</ecNumber>
    </recommendedName>
    <alternativeName>
        <fullName evidence="12 15">L/F-transferase</fullName>
    </alternativeName>
    <alternativeName>
        <fullName evidence="13 15">Leucyltransferase</fullName>
    </alternativeName>
    <alternativeName>
        <fullName evidence="14 15">Phenyalanyltransferase</fullName>
    </alternativeName>
</protein>
<keyword evidence="17" id="KW-1185">Reference proteome</keyword>
<dbReference type="GO" id="GO:0008914">
    <property type="term" value="F:leucyl-tRNA--protein transferase activity"/>
    <property type="evidence" value="ECO:0007669"/>
    <property type="project" value="UniProtKB-UniRule"/>
</dbReference>
<dbReference type="InterPro" id="IPR016181">
    <property type="entry name" value="Acyl_CoA_acyltransferase"/>
</dbReference>
<keyword evidence="2 15" id="KW-0963">Cytoplasm</keyword>
<dbReference type="InterPro" id="IPR042203">
    <property type="entry name" value="Leu/Phe-tRNA_Trfase_C"/>
</dbReference>
<dbReference type="Proteomes" id="UP000243924">
    <property type="component" value="Chromosome I"/>
</dbReference>
<gene>
    <name evidence="15" type="primary">aat</name>
    <name evidence="16" type="ORF">SAMN05216210_1599</name>
</gene>
<evidence type="ECO:0000313" key="17">
    <source>
        <dbReference type="Proteomes" id="UP000243924"/>
    </source>
</evidence>
<dbReference type="AlphaFoldDB" id="A0A1H2FJ60"/>
<reference evidence="17" key="1">
    <citation type="submission" date="2016-10" db="EMBL/GenBank/DDBJ databases">
        <authorList>
            <person name="Varghese N."/>
            <person name="Submissions S."/>
        </authorList>
    </citation>
    <scope>NUCLEOTIDE SEQUENCE [LARGE SCALE GENOMIC DNA]</scope>
    <source>
        <strain evidence="17">CECT 8338</strain>
    </source>
</reference>
<evidence type="ECO:0000256" key="12">
    <source>
        <dbReference type="ARBA" id="ARBA00077136"/>
    </source>
</evidence>
<comment type="catalytic activity">
    <reaction evidence="7 15">
        <text>N-terminal L-lysyl-[protein] + L-leucyl-tRNA(Leu) = N-terminal L-leucyl-L-lysyl-[protein] + tRNA(Leu) + H(+)</text>
        <dbReference type="Rhea" id="RHEA:12340"/>
        <dbReference type="Rhea" id="RHEA-COMP:9613"/>
        <dbReference type="Rhea" id="RHEA-COMP:9622"/>
        <dbReference type="Rhea" id="RHEA-COMP:12670"/>
        <dbReference type="Rhea" id="RHEA-COMP:12671"/>
        <dbReference type="ChEBI" id="CHEBI:15378"/>
        <dbReference type="ChEBI" id="CHEBI:65249"/>
        <dbReference type="ChEBI" id="CHEBI:78442"/>
        <dbReference type="ChEBI" id="CHEBI:78494"/>
        <dbReference type="ChEBI" id="CHEBI:133043"/>
        <dbReference type="EC" id="2.3.2.6"/>
    </reaction>
</comment>
<dbReference type="InterPro" id="IPR042221">
    <property type="entry name" value="Leu/Phe-tRNA_Trfase_N"/>
</dbReference>
<dbReference type="RefSeq" id="WP_092385797.1">
    <property type="nucleotide sequence ID" value="NZ_LT629787.1"/>
</dbReference>
<dbReference type="STRING" id="1434072.SAMN05216210_1599"/>
<evidence type="ECO:0000256" key="14">
    <source>
        <dbReference type="ARBA" id="ARBA00083640"/>
    </source>
</evidence>
<dbReference type="Gene3D" id="3.40.630.70">
    <property type="entry name" value="Leucyl/phenylalanyl-tRNA-protein transferase, C-terminal domain"/>
    <property type="match status" value="1"/>
</dbReference>
<dbReference type="FunFam" id="3.30.70.3550:FF:000001">
    <property type="entry name" value="Leucyl/phenylalanyl-tRNA--protein transferase"/>
    <property type="match status" value="1"/>
</dbReference>
<proteinExistence type="inferred from homology"/>
<dbReference type="NCBIfam" id="TIGR00667">
    <property type="entry name" value="aat"/>
    <property type="match status" value="1"/>
</dbReference>
<evidence type="ECO:0000256" key="13">
    <source>
        <dbReference type="ARBA" id="ARBA00077165"/>
    </source>
</evidence>
<dbReference type="Pfam" id="PF03588">
    <property type="entry name" value="Leu_Phe_trans"/>
    <property type="match status" value="1"/>
</dbReference>
<dbReference type="GO" id="GO:0005737">
    <property type="term" value="C:cytoplasm"/>
    <property type="evidence" value="ECO:0007669"/>
    <property type="project" value="UniProtKB-SubCell"/>
</dbReference>
<comment type="similarity">
    <text evidence="9 15">Belongs to the L/F-transferase family.</text>
</comment>
<evidence type="ECO:0000256" key="5">
    <source>
        <dbReference type="ARBA" id="ARBA00050607"/>
    </source>
</evidence>
<comment type="subcellular location">
    <subcellularLocation>
        <location evidence="1 15">Cytoplasm</location>
    </subcellularLocation>
</comment>
<dbReference type="PANTHER" id="PTHR30098">
    <property type="entry name" value="LEUCYL/PHENYLALANYL-TRNA--PROTEIN TRANSFERASE"/>
    <property type="match status" value="1"/>
</dbReference>
<dbReference type="EMBL" id="LT629787">
    <property type="protein sequence ID" value="SDU07365.1"/>
    <property type="molecule type" value="Genomic_DNA"/>
</dbReference>
<comment type="catalytic activity">
    <reaction evidence="6 15">
        <text>N-terminal L-arginyl-[protein] + L-leucyl-tRNA(Leu) = N-terminal L-leucyl-L-arginyl-[protein] + tRNA(Leu) + H(+)</text>
        <dbReference type="Rhea" id="RHEA:50416"/>
        <dbReference type="Rhea" id="RHEA-COMP:9613"/>
        <dbReference type="Rhea" id="RHEA-COMP:9622"/>
        <dbReference type="Rhea" id="RHEA-COMP:12672"/>
        <dbReference type="Rhea" id="RHEA-COMP:12673"/>
        <dbReference type="ChEBI" id="CHEBI:15378"/>
        <dbReference type="ChEBI" id="CHEBI:64719"/>
        <dbReference type="ChEBI" id="CHEBI:78442"/>
        <dbReference type="ChEBI" id="CHEBI:78494"/>
        <dbReference type="ChEBI" id="CHEBI:133044"/>
        <dbReference type="EC" id="2.3.2.6"/>
    </reaction>
</comment>
<dbReference type="FunFam" id="3.40.630.70:FF:000001">
    <property type="entry name" value="Leucyl/phenylalanyl-tRNA--protein transferase"/>
    <property type="match status" value="1"/>
</dbReference>
<dbReference type="Gene3D" id="3.30.70.3550">
    <property type="entry name" value="Leucyl/phenylalanyl-tRNA-protein transferase, N-terminal domain"/>
    <property type="match status" value="1"/>
</dbReference>
<dbReference type="PANTHER" id="PTHR30098:SF2">
    <property type="entry name" value="LEUCYL_PHENYLALANYL-TRNA--PROTEIN TRANSFERASE"/>
    <property type="match status" value="1"/>
</dbReference>
<dbReference type="GO" id="GO:0030163">
    <property type="term" value="P:protein catabolic process"/>
    <property type="evidence" value="ECO:0007669"/>
    <property type="project" value="UniProtKB-UniRule"/>
</dbReference>
<organism evidence="16 17">
    <name type="scientific">Halopseudomonas salegens</name>
    <dbReference type="NCBI Taxonomy" id="1434072"/>
    <lineage>
        <taxon>Bacteria</taxon>
        <taxon>Pseudomonadati</taxon>
        <taxon>Pseudomonadota</taxon>
        <taxon>Gammaproteobacteria</taxon>
        <taxon>Pseudomonadales</taxon>
        <taxon>Pseudomonadaceae</taxon>
        <taxon>Halopseudomonas</taxon>
    </lineage>
</organism>
<dbReference type="InterPro" id="IPR004616">
    <property type="entry name" value="Leu/Phe-tRNA_Trfase"/>
</dbReference>
<name>A0A1H2FJ60_9GAMM</name>
<evidence type="ECO:0000313" key="16">
    <source>
        <dbReference type="EMBL" id="SDU07365.1"/>
    </source>
</evidence>
<evidence type="ECO:0000256" key="2">
    <source>
        <dbReference type="ARBA" id="ARBA00022490"/>
    </source>
</evidence>
<evidence type="ECO:0000256" key="9">
    <source>
        <dbReference type="ARBA" id="ARBA00061535"/>
    </source>
</evidence>
<evidence type="ECO:0000256" key="8">
    <source>
        <dbReference type="ARBA" id="ARBA00054043"/>
    </source>
</evidence>
<evidence type="ECO:0000256" key="7">
    <source>
        <dbReference type="ARBA" id="ARBA00051538"/>
    </source>
</evidence>
<dbReference type="SUPFAM" id="SSF55729">
    <property type="entry name" value="Acyl-CoA N-acyltransferases (Nat)"/>
    <property type="match status" value="1"/>
</dbReference>
<accession>A0A1H2FJ60</accession>
<comment type="function">
    <text evidence="8 15">Functions in the N-end rule pathway of protein degradation where it conjugates Leu, Phe and, less efficiently, Met from aminoacyl-tRNAs to the N-termini of proteins containing an N-terminal arginine or lysine.</text>
</comment>
<dbReference type="EC" id="2.3.2.6" evidence="10 15"/>
<evidence type="ECO:0000256" key="10">
    <source>
        <dbReference type="ARBA" id="ARBA00066767"/>
    </source>
</evidence>
<evidence type="ECO:0000256" key="15">
    <source>
        <dbReference type="HAMAP-Rule" id="MF_00688"/>
    </source>
</evidence>
<comment type="catalytic activity">
    <reaction evidence="5 15">
        <text>L-phenylalanyl-tRNA(Phe) + an N-terminal L-alpha-aminoacyl-[protein] = an N-terminal L-phenylalanyl-L-alpha-aminoacyl-[protein] + tRNA(Phe)</text>
        <dbReference type="Rhea" id="RHEA:43632"/>
        <dbReference type="Rhea" id="RHEA-COMP:9668"/>
        <dbReference type="Rhea" id="RHEA-COMP:9699"/>
        <dbReference type="Rhea" id="RHEA-COMP:10636"/>
        <dbReference type="Rhea" id="RHEA-COMP:10637"/>
        <dbReference type="ChEBI" id="CHEBI:78442"/>
        <dbReference type="ChEBI" id="CHEBI:78531"/>
        <dbReference type="ChEBI" id="CHEBI:78597"/>
        <dbReference type="ChEBI" id="CHEBI:83561"/>
        <dbReference type="EC" id="2.3.2.6"/>
    </reaction>
</comment>
<evidence type="ECO:0000256" key="4">
    <source>
        <dbReference type="ARBA" id="ARBA00023315"/>
    </source>
</evidence>
<dbReference type="HAMAP" id="MF_00688">
    <property type="entry name" value="Leu_Phe_trans"/>
    <property type="match status" value="1"/>
</dbReference>